<dbReference type="InterPro" id="IPR013494">
    <property type="entry name" value="CHP02678"/>
</dbReference>
<dbReference type="Pfam" id="PF09661">
    <property type="entry name" value="DUF2398"/>
    <property type="match status" value="1"/>
</dbReference>
<dbReference type="RefSeq" id="WP_084189391.1">
    <property type="nucleotide sequence ID" value="NZ_FQZG01000016.1"/>
</dbReference>
<sequence>MTESMLRVYDADQQRAFVGLLANQTVTPWSDAPLYALVHRHAQTLATWCARLGYRLAHIDQCYRLRRVPIDATVAVPVGDPPSRFELLLTLYAAACLDDRREDSVTLQDLSDDVHLSTASVGGPPYDPNLRSHRQELVSAVDRLVAHGVLERRTDDRLIEEWERGAEGIGAGLVLHRDALTLLISTDDVDLALAGRGHSAEDSRGARLLRQLVETQGILVDELPEDEQQYLWGQRTRLASLAGEMTGGTVEIRSDLILLVLPADRELPASVYLDFPSATARDWVALRLLDDVARVTDGGTPTCPQDRVAGLARELHASQGRYLTKAMQDLPDLVLSAAEARLRDLGLLRVQPDGAWQLTPLAGRFRGADLAQPAAAPTPLFPEDR</sequence>
<dbReference type="AlphaFoldDB" id="A0A1M6EAT5"/>
<dbReference type="Proteomes" id="UP000184512">
    <property type="component" value="Unassembled WGS sequence"/>
</dbReference>
<dbReference type="STRING" id="1123357.SAMN02745244_01148"/>
<accession>A0A1M6EAT5</accession>
<evidence type="ECO:0000313" key="2">
    <source>
        <dbReference type="Proteomes" id="UP000184512"/>
    </source>
</evidence>
<organism evidence="1 2">
    <name type="scientific">Tessaracoccus bendigoensis DSM 12906</name>
    <dbReference type="NCBI Taxonomy" id="1123357"/>
    <lineage>
        <taxon>Bacteria</taxon>
        <taxon>Bacillati</taxon>
        <taxon>Actinomycetota</taxon>
        <taxon>Actinomycetes</taxon>
        <taxon>Propionibacteriales</taxon>
        <taxon>Propionibacteriaceae</taxon>
        <taxon>Tessaracoccus</taxon>
    </lineage>
</organism>
<name>A0A1M6EAT5_9ACTN</name>
<dbReference type="OrthoDB" id="188354at2"/>
<evidence type="ECO:0000313" key="1">
    <source>
        <dbReference type="EMBL" id="SHI82398.1"/>
    </source>
</evidence>
<proteinExistence type="predicted"/>
<gene>
    <name evidence="1" type="ORF">SAMN02745244_01148</name>
</gene>
<protein>
    <submittedName>
        <fullName evidence="1">TIGR02678 family protein</fullName>
    </submittedName>
</protein>
<keyword evidence="2" id="KW-1185">Reference proteome</keyword>
<reference evidence="1 2" key="1">
    <citation type="submission" date="2016-11" db="EMBL/GenBank/DDBJ databases">
        <authorList>
            <person name="Jaros S."/>
            <person name="Januszkiewicz K."/>
            <person name="Wedrychowicz H."/>
        </authorList>
    </citation>
    <scope>NUCLEOTIDE SEQUENCE [LARGE SCALE GENOMIC DNA]</scope>
    <source>
        <strain evidence="1 2">DSM 12906</strain>
    </source>
</reference>
<dbReference type="EMBL" id="FQZG01000016">
    <property type="protein sequence ID" value="SHI82398.1"/>
    <property type="molecule type" value="Genomic_DNA"/>
</dbReference>